<organism evidence="2 3">
    <name type="scientific">Tuber magnatum</name>
    <name type="common">white Piedmont truffle</name>
    <dbReference type="NCBI Taxonomy" id="42249"/>
    <lineage>
        <taxon>Eukaryota</taxon>
        <taxon>Fungi</taxon>
        <taxon>Dikarya</taxon>
        <taxon>Ascomycota</taxon>
        <taxon>Pezizomycotina</taxon>
        <taxon>Pezizomycetes</taxon>
        <taxon>Pezizales</taxon>
        <taxon>Tuberaceae</taxon>
        <taxon>Tuber</taxon>
    </lineage>
</organism>
<gene>
    <name evidence="2" type="ORF">C7212DRAFT_365796</name>
</gene>
<dbReference type="Proteomes" id="UP000246991">
    <property type="component" value="Unassembled WGS sequence"/>
</dbReference>
<protein>
    <submittedName>
        <fullName evidence="2">Uncharacterized protein</fullName>
    </submittedName>
</protein>
<reference evidence="2 3" key="1">
    <citation type="submission" date="2018-03" db="EMBL/GenBank/DDBJ databases">
        <title>Genomes of Pezizomycetes fungi and the evolution of truffles.</title>
        <authorList>
            <person name="Murat C."/>
            <person name="Payen T."/>
            <person name="Noel B."/>
            <person name="Kuo A."/>
            <person name="Martin F.M."/>
        </authorList>
    </citation>
    <scope>NUCLEOTIDE SEQUENCE [LARGE SCALE GENOMIC DNA]</scope>
    <source>
        <strain evidence="2">091103-1</strain>
    </source>
</reference>
<dbReference type="OrthoDB" id="5419517at2759"/>
<sequence>MATEVARHLQSSSARQLVHAGALSPFSSLAMMQPQTNRLAAWMLDPDAPFCEQPPAKRIHGVLHSVHEVEVRFAKQTKPVDDIVAVIARFVLRNGYAAISQITNASNGQSRGDRGSQSSQRNSGGTGQNAPGSTVPLGAGNGGGDPSKRPIKRGGSGDGEGNPNKKKKVSNEPHSPEQRRCIVYRLSAERGENHPCKDKWFETLGSAIEHYLRMHVAHIQCQTCLIRKGTTTDMGKHKQARGCTPPTKIRDEISVHGENIRKVKSWDDLERQVAPNGKIQYDIASGIDINPRDLQILRTDSGYCDLGGPSSQQEIKVYHHQHSEMLNQTNTGEGVTSENEVPEQESNAGLLKPVNQIIEAFQEYDKDPTKYTMAQEWAQNIASALPESILKVFAEKYQNRVCLEREAQALGGAKGKEQEQYRVTVDGG</sequence>
<proteinExistence type="predicted"/>
<accession>A0A317SID5</accession>
<evidence type="ECO:0000313" key="2">
    <source>
        <dbReference type="EMBL" id="PWW73270.1"/>
    </source>
</evidence>
<comment type="caution">
    <text evidence="2">The sequence shown here is derived from an EMBL/GenBank/DDBJ whole genome shotgun (WGS) entry which is preliminary data.</text>
</comment>
<keyword evidence="3" id="KW-1185">Reference proteome</keyword>
<evidence type="ECO:0000313" key="3">
    <source>
        <dbReference type="Proteomes" id="UP000246991"/>
    </source>
</evidence>
<evidence type="ECO:0000256" key="1">
    <source>
        <dbReference type="SAM" id="MobiDB-lite"/>
    </source>
</evidence>
<feature type="region of interest" description="Disordered" evidence="1">
    <location>
        <begin position="105"/>
        <end position="177"/>
    </location>
</feature>
<feature type="compositionally biased region" description="Low complexity" evidence="1">
    <location>
        <begin position="106"/>
        <end position="123"/>
    </location>
</feature>
<name>A0A317SID5_9PEZI</name>
<dbReference type="AlphaFoldDB" id="A0A317SID5"/>
<dbReference type="EMBL" id="PYWC01000083">
    <property type="protein sequence ID" value="PWW73270.1"/>
    <property type="molecule type" value="Genomic_DNA"/>
</dbReference>